<organism evidence="1 2">
    <name type="scientific">Anabaena sphaerica FACHB-251</name>
    <dbReference type="NCBI Taxonomy" id="2692883"/>
    <lineage>
        <taxon>Bacteria</taxon>
        <taxon>Bacillati</taxon>
        <taxon>Cyanobacteriota</taxon>
        <taxon>Cyanophyceae</taxon>
        <taxon>Nostocales</taxon>
        <taxon>Nostocaceae</taxon>
        <taxon>Anabaena</taxon>
    </lineage>
</organism>
<dbReference type="Pfam" id="PF01724">
    <property type="entry name" value="DUF29"/>
    <property type="match status" value="1"/>
</dbReference>
<sequence length="148" mass="18088">MTQTSDLYSLYDIDNEKWLLETLQLLKEKRLEDIDLEHLIEELEAVSRRDKLTVESFLEQIIRHLLLLQYWQFQYDYNANHWQAEIMSFRCQLNDYLSQNLRNHLQENQAKIYEKALRYVRKKTGMNADFPEECPYTIEQLLDQNWLP</sequence>
<dbReference type="Proteomes" id="UP000662185">
    <property type="component" value="Unassembled WGS sequence"/>
</dbReference>
<accession>A0A926WHD9</accession>
<dbReference type="RefSeq" id="WP_190561159.1">
    <property type="nucleotide sequence ID" value="NZ_JACJQU010000007.1"/>
</dbReference>
<dbReference type="AlphaFoldDB" id="A0A926WHD9"/>
<proteinExistence type="predicted"/>
<dbReference type="PANTHER" id="PTHR34235:SF3">
    <property type="entry name" value="SLR1203 PROTEIN"/>
    <property type="match status" value="1"/>
</dbReference>
<comment type="caution">
    <text evidence="1">The sequence shown here is derived from an EMBL/GenBank/DDBJ whole genome shotgun (WGS) entry which is preliminary data.</text>
</comment>
<keyword evidence="2" id="KW-1185">Reference proteome</keyword>
<gene>
    <name evidence="1" type="ORF">H6G06_14210</name>
</gene>
<evidence type="ECO:0000313" key="2">
    <source>
        <dbReference type="Proteomes" id="UP000662185"/>
    </source>
</evidence>
<dbReference type="EMBL" id="JACJQU010000007">
    <property type="protein sequence ID" value="MBD2294600.1"/>
    <property type="molecule type" value="Genomic_DNA"/>
</dbReference>
<dbReference type="Gene3D" id="1.20.1220.20">
    <property type="entry name" value="Uncharcterised protein PF01724"/>
    <property type="match status" value="1"/>
</dbReference>
<name>A0A926WHD9_9NOST</name>
<reference evidence="2" key="1">
    <citation type="journal article" date="2020" name="ISME J.">
        <title>Comparative genomics reveals insights into cyanobacterial evolution and habitat adaptation.</title>
        <authorList>
            <person name="Chen M.Y."/>
            <person name="Teng W.K."/>
            <person name="Zhao L."/>
            <person name="Hu C.X."/>
            <person name="Zhou Y.K."/>
            <person name="Han B.P."/>
            <person name="Song L.R."/>
            <person name="Shu W.S."/>
        </authorList>
    </citation>
    <scope>NUCLEOTIDE SEQUENCE [LARGE SCALE GENOMIC DNA]</scope>
    <source>
        <strain evidence="2">FACHB-251</strain>
    </source>
</reference>
<evidence type="ECO:0000313" key="1">
    <source>
        <dbReference type="EMBL" id="MBD2294600.1"/>
    </source>
</evidence>
<protein>
    <submittedName>
        <fullName evidence="1">DUF29 domain-containing protein</fullName>
    </submittedName>
</protein>
<dbReference type="InterPro" id="IPR002636">
    <property type="entry name" value="DUF29"/>
</dbReference>
<dbReference type="PANTHER" id="PTHR34235">
    <property type="entry name" value="SLR1203 PROTEIN-RELATED"/>
    <property type="match status" value="1"/>
</dbReference>